<dbReference type="PIRSF" id="PIRSF021308">
    <property type="entry name" value="UCP021308"/>
    <property type="match status" value="1"/>
</dbReference>
<dbReference type="OrthoDB" id="214150at2"/>
<sequence>MTSLAAKVDALLAQEKWHEERKALRSIILECGLTEDVKWGNLCYTFEGSNILMIYGMKDDCALGFFKGALMDDPEDILAKPGENSQAMRRIHFASVPEITAKENILKAYIKAAIAVEKSGLKIEFSEKNKLELPAELLKKFAENPDLGRAFNALTPGRQRGYNLHFSGAKQSATRTSRIEKCMPRIMEGKGLQDR</sequence>
<dbReference type="InterPro" id="IPR014922">
    <property type="entry name" value="YdhG-like"/>
</dbReference>
<evidence type="ECO:0000259" key="1">
    <source>
        <dbReference type="Pfam" id="PF08818"/>
    </source>
</evidence>
<dbReference type="Pfam" id="PF08818">
    <property type="entry name" value="DUF1801"/>
    <property type="match status" value="1"/>
</dbReference>
<name>A0A154L3R4_9PROT</name>
<evidence type="ECO:0000313" key="2">
    <source>
        <dbReference type="EMBL" id="KZB63540.1"/>
    </source>
</evidence>
<reference evidence="2 3" key="1">
    <citation type="submission" date="2015-12" db="EMBL/GenBank/DDBJ databases">
        <title>Genome sequence of Thalassospira lucentensis MCCC 1A02072.</title>
        <authorList>
            <person name="Lu L."/>
            <person name="Lai Q."/>
            <person name="Shao Z."/>
            <person name="Qian P."/>
        </authorList>
    </citation>
    <scope>NUCLEOTIDE SEQUENCE [LARGE SCALE GENOMIC DNA]</scope>
    <source>
        <strain evidence="2 3">MCCC 1A02072</strain>
    </source>
</reference>
<accession>A0A154L3R4</accession>
<dbReference type="SUPFAM" id="SSF159888">
    <property type="entry name" value="YdhG-like"/>
    <property type="match status" value="1"/>
</dbReference>
<protein>
    <recommendedName>
        <fullName evidence="1">YdhG-like domain-containing protein</fullName>
    </recommendedName>
</protein>
<gene>
    <name evidence="2" type="ORF">AUP42_21000</name>
</gene>
<feature type="domain" description="YdhG-like" evidence="1">
    <location>
        <begin position="17"/>
        <end position="114"/>
    </location>
</feature>
<dbReference type="EMBL" id="LPVY01000014">
    <property type="protein sequence ID" value="KZB63540.1"/>
    <property type="molecule type" value="Genomic_DNA"/>
</dbReference>
<comment type="caution">
    <text evidence="2">The sequence shown here is derived from an EMBL/GenBank/DDBJ whole genome shotgun (WGS) entry which is preliminary data.</text>
</comment>
<evidence type="ECO:0000313" key="3">
    <source>
        <dbReference type="Proteomes" id="UP000076335"/>
    </source>
</evidence>
<dbReference type="Pfam" id="PF13376">
    <property type="entry name" value="OmdA"/>
    <property type="match status" value="1"/>
</dbReference>
<proteinExistence type="predicted"/>
<dbReference type="AlphaFoldDB" id="A0A154L3R4"/>
<dbReference type="Proteomes" id="UP000076335">
    <property type="component" value="Unassembled WGS sequence"/>
</dbReference>
<organism evidence="2 3">
    <name type="scientific">Thalassospira lucentensis</name>
    <dbReference type="NCBI Taxonomy" id="168935"/>
    <lineage>
        <taxon>Bacteria</taxon>
        <taxon>Pseudomonadati</taxon>
        <taxon>Pseudomonadota</taxon>
        <taxon>Alphaproteobacteria</taxon>
        <taxon>Rhodospirillales</taxon>
        <taxon>Thalassospiraceae</taxon>
        <taxon>Thalassospira</taxon>
    </lineage>
</organism>
<dbReference type="RefSeq" id="WP_062952256.1">
    <property type="nucleotide sequence ID" value="NZ_LPVY01000014.1"/>
</dbReference>
<dbReference type="InterPro" id="IPR016786">
    <property type="entry name" value="YdeI_bac"/>
</dbReference>